<dbReference type="InterPro" id="IPR056303">
    <property type="entry name" value="AMIN-like"/>
</dbReference>
<feature type="region of interest" description="Disordered" evidence="1">
    <location>
        <begin position="20"/>
        <end position="114"/>
    </location>
</feature>
<organism evidence="3 4">
    <name type="scientific">Georgenia halophila</name>
    <dbReference type="NCBI Taxonomy" id="620889"/>
    <lineage>
        <taxon>Bacteria</taxon>
        <taxon>Bacillati</taxon>
        <taxon>Actinomycetota</taxon>
        <taxon>Actinomycetes</taxon>
        <taxon>Micrococcales</taxon>
        <taxon>Bogoriellaceae</taxon>
        <taxon>Georgenia</taxon>
    </lineage>
</organism>
<protein>
    <recommendedName>
        <fullName evidence="2">AMIN-like domain-containing protein</fullName>
    </recommendedName>
</protein>
<evidence type="ECO:0000313" key="4">
    <source>
        <dbReference type="Proteomes" id="UP001500622"/>
    </source>
</evidence>
<evidence type="ECO:0000256" key="1">
    <source>
        <dbReference type="SAM" id="MobiDB-lite"/>
    </source>
</evidence>
<proteinExistence type="predicted"/>
<evidence type="ECO:0000313" key="3">
    <source>
        <dbReference type="EMBL" id="GAA4429941.1"/>
    </source>
</evidence>
<name>A0ABP8LKD9_9MICO</name>
<feature type="compositionally biased region" description="Acidic residues" evidence="1">
    <location>
        <begin position="29"/>
        <end position="39"/>
    </location>
</feature>
<comment type="caution">
    <text evidence="3">The sequence shown here is derived from an EMBL/GenBank/DDBJ whole genome shotgun (WGS) entry which is preliminary data.</text>
</comment>
<dbReference type="EMBL" id="BAABGN010000013">
    <property type="protein sequence ID" value="GAA4429941.1"/>
    <property type="molecule type" value="Genomic_DNA"/>
</dbReference>
<dbReference type="Pfam" id="PF24837">
    <property type="entry name" value="AMIN-like"/>
    <property type="match status" value="1"/>
</dbReference>
<accession>A0ABP8LKD9</accession>
<sequence length="245" mass="25949">MRNARTGLAGAAVALLLVSCTDEPTTDPGTDDQTTEASEETTTPSDGTTEPSEETTTPSEDQTAEDGDGDDGASDDGNGSAAPEDPATIDVPWGTDTRRDPDWPSGGGDLLPTNVRTGAHLEEEHPEPFERVVFELEGSGEPGYQVEYVDSAVEQGRGREIDVEGDHVLEVVITGTRYPSEDESDRMAQGSYASEDTDLVEEVVVTGVFEGQTQAFIGTDEAAPFRVLTLTDPARLVVDVRTGEG</sequence>
<keyword evidence="4" id="KW-1185">Reference proteome</keyword>
<reference evidence="4" key="1">
    <citation type="journal article" date="2019" name="Int. J. Syst. Evol. Microbiol.">
        <title>The Global Catalogue of Microorganisms (GCM) 10K type strain sequencing project: providing services to taxonomists for standard genome sequencing and annotation.</title>
        <authorList>
            <consortium name="The Broad Institute Genomics Platform"/>
            <consortium name="The Broad Institute Genome Sequencing Center for Infectious Disease"/>
            <person name="Wu L."/>
            <person name="Ma J."/>
        </authorList>
    </citation>
    <scope>NUCLEOTIDE SEQUENCE [LARGE SCALE GENOMIC DNA]</scope>
    <source>
        <strain evidence="4">JCM 17810</strain>
    </source>
</reference>
<feature type="compositionally biased region" description="Low complexity" evidence="1">
    <location>
        <begin position="40"/>
        <end position="60"/>
    </location>
</feature>
<dbReference type="Proteomes" id="UP001500622">
    <property type="component" value="Unassembled WGS sequence"/>
</dbReference>
<dbReference type="RefSeq" id="WP_345217481.1">
    <property type="nucleotide sequence ID" value="NZ_BAABGN010000013.1"/>
</dbReference>
<feature type="domain" description="AMIN-like" evidence="2">
    <location>
        <begin position="112"/>
        <end position="241"/>
    </location>
</feature>
<feature type="compositionally biased region" description="Acidic residues" evidence="1">
    <location>
        <begin position="62"/>
        <end position="74"/>
    </location>
</feature>
<evidence type="ECO:0000259" key="2">
    <source>
        <dbReference type="Pfam" id="PF24837"/>
    </source>
</evidence>
<dbReference type="PROSITE" id="PS51257">
    <property type="entry name" value="PROKAR_LIPOPROTEIN"/>
    <property type="match status" value="1"/>
</dbReference>
<gene>
    <name evidence="3" type="ORF">GCM10023169_32770</name>
</gene>